<keyword evidence="2" id="KW-0378">Hydrolase</keyword>
<organism evidence="2">
    <name type="scientific">Microbacterium sp. A8/3-1</name>
    <dbReference type="NCBI Taxonomy" id="3160749"/>
    <lineage>
        <taxon>Bacteria</taxon>
        <taxon>Bacillati</taxon>
        <taxon>Actinomycetota</taxon>
        <taxon>Actinomycetes</taxon>
        <taxon>Micrococcales</taxon>
        <taxon>Microbacteriaceae</taxon>
        <taxon>Microbacterium</taxon>
    </lineage>
</organism>
<feature type="domain" description="AB hydrolase-1" evidence="1">
    <location>
        <begin position="38"/>
        <end position="139"/>
    </location>
</feature>
<proteinExistence type="predicted"/>
<dbReference type="Pfam" id="PF00561">
    <property type="entry name" value="Abhydrolase_1"/>
    <property type="match status" value="1"/>
</dbReference>
<dbReference type="AlphaFoldDB" id="A0AAU7VXB0"/>
<dbReference type="GO" id="GO:0016020">
    <property type="term" value="C:membrane"/>
    <property type="evidence" value="ECO:0007669"/>
    <property type="project" value="TreeGrafter"/>
</dbReference>
<evidence type="ECO:0000259" key="1">
    <source>
        <dbReference type="Pfam" id="PF00561"/>
    </source>
</evidence>
<dbReference type="PANTHER" id="PTHR43798">
    <property type="entry name" value="MONOACYLGLYCEROL LIPASE"/>
    <property type="match status" value="1"/>
</dbReference>
<sequence>MSIEASTQSVDIQGLSEPEYITVNGLKTAYRRSGTGEPLVFLHGMGLANSWLKSHALMAEHFDVIAPQHPGFGRTPRPAWYRSLDDSVAHYADVLDALGVSRAHLVGHSFGGLFGAAFAATYPERILSLTLVAPLPLPVVRPSSEEGSHEGEAPPNLMELLFNESFEQYSEYDPPEDLGLFVDEPDDEFSDPSAWKFDPAPGLYRRLSRITAPRQILLPDRDQVIGETTGADWSRWADAPIVTISGASASTGHMLTEQETEKYVGAIVALSQRAKG</sequence>
<dbReference type="Gene3D" id="3.40.50.1820">
    <property type="entry name" value="alpha/beta hydrolase"/>
    <property type="match status" value="1"/>
</dbReference>
<dbReference type="GO" id="GO:0016787">
    <property type="term" value="F:hydrolase activity"/>
    <property type="evidence" value="ECO:0007669"/>
    <property type="project" value="UniProtKB-KW"/>
</dbReference>
<dbReference type="PRINTS" id="PR00111">
    <property type="entry name" value="ABHYDROLASE"/>
</dbReference>
<gene>
    <name evidence="2" type="ORF">ABS642_21265</name>
</gene>
<name>A0AAU7VXB0_9MICO</name>
<dbReference type="PANTHER" id="PTHR43798:SF33">
    <property type="entry name" value="HYDROLASE, PUTATIVE (AFU_ORTHOLOGUE AFUA_2G14860)-RELATED"/>
    <property type="match status" value="1"/>
</dbReference>
<dbReference type="EMBL" id="CP158357">
    <property type="protein sequence ID" value="XBX78401.1"/>
    <property type="molecule type" value="Genomic_DNA"/>
</dbReference>
<evidence type="ECO:0000313" key="2">
    <source>
        <dbReference type="EMBL" id="XBX78401.1"/>
    </source>
</evidence>
<dbReference type="InterPro" id="IPR029058">
    <property type="entry name" value="AB_hydrolase_fold"/>
</dbReference>
<dbReference type="InterPro" id="IPR050266">
    <property type="entry name" value="AB_hydrolase_sf"/>
</dbReference>
<dbReference type="SUPFAM" id="SSF53474">
    <property type="entry name" value="alpha/beta-Hydrolases"/>
    <property type="match status" value="1"/>
</dbReference>
<reference evidence="2" key="1">
    <citation type="submission" date="2024-06" db="EMBL/GenBank/DDBJ databases">
        <title>Draft genome sequence of Microbacterium sp. strain A8/3-1, isolated from Oxytropis tragacanthoides Fisch. ex DC. Root nodules in the Altai region of Russia.</title>
        <authorList>
            <person name="Sazanova A."/>
            <person name="Guro P."/>
            <person name="Kuznetsova I."/>
            <person name="Belimov A."/>
            <person name="Safronova V."/>
        </authorList>
    </citation>
    <scope>NUCLEOTIDE SEQUENCE</scope>
    <source>
        <strain evidence="2">A8/3-1</strain>
    </source>
</reference>
<dbReference type="InterPro" id="IPR000073">
    <property type="entry name" value="AB_hydrolase_1"/>
</dbReference>
<dbReference type="RefSeq" id="WP_350351669.1">
    <property type="nucleotide sequence ID" value="NZ_CP158357.1"/>
</dbReference>
<accession>A0AAU7VXB0</accession>
<protein>
    <submittedName>
        <fullName evidence="2">Alpha/beta fold hydrolase</fullName>
    </submittedName>
</protein>